<dbReference type="EMBL" id="OZ021737">
    <property type="protein sequence ID" value="CAK9316901.1"/>
    <property type="molecule type" value="Genomic_DNA"/>
</dbReference>
<accession>A0ABP0YBF6</accession>
<evidence type="ECO:0000256" key="1">
    <source>
        <dbReference type="SAM" id="MobiDB-lite"/>
    </source>
</evidence>
<gene>
    <name evidence="2" type="ORF">CITCOLO1_LOCUS8783</name>
</gene>
<protein>
    <submittedName>
        <fullName evidence="2">Uncharacterized protein</fullName>
    </submittedName>
</protein>
<organism evidence="2 3">
    <name type="scientific">Citrullus colocynthis</name>
    <name type="common">colocynth</name>
    <dbReference type="NCBI Taxonomy" id="252529"/>
    <lineage>
        <taxon>Eukaryota</taxon>
        <taxon>Viridiplantae</taxon>
        <taxon>Streptophyta</taxon>
        <taxon>Embryophyta</taxon>
        <taxon>Tracheophyta</taxon>
        <taxon>Spermatophyta</taxon>
        <taxon>Magnoliopsida</taxon>
        <taxon>eudicotyledons</taxon>
        <taxon>Gunneridae</taxon>
        <taxon>Pentapetalae</taxon>
        <taxon>rosids</taxon>
        <taxon>fabids</taxon>
        <taxon>Cucurbitales</taxon>
        <taxon>Cucurbitaceae</taxon>
        <taxon>Benincaseae</taxon>
        <taxon>Citrullus</taxon>
    </lineage>
</organism>
<feature type="region of interest" description="Disordered" evidence="1">
    <location>
        <begin position="1"/>
        <end position="27"/>
    </location>
</feature>
<evidence type="ECO:0000313" key="3">
    <source>
        <dbReference type="Proteomes" id="UP001642487"/>
    </source>
</evidence>
<reference evidence="2 3" key="1">
    <citation type="submission" date="2024-03" db="EMBL/GenBank/DDBJ databases">
        <authorList>
            <person name="Gkanogiannis A."/>
            <person name="Becerra Lopez-Lavalle L."/>
        </authorList>
    </citation>
    <scope>NUCLEOTIDE SEQUENCE [LARGE SCALE GENOMIC DNA]</scope>
</reference>
<dbReference type="Proteomes" id="UP001642487">
    <property type="component" value="Chromosome 3"/>
</dbReference>
<proteinExistence type="predicted"/>
<keyword evidence="3" id="KW-1185">Reference proteome</keyword>
<sequence length="145" mass="16360">MSQPIRRPQTPTKGNHMSRNGQRPSLLNKTRQFRQVRSLMINDVNNVHTIRLHRNNGKGTFSKIVNESFQTSNHRQGLKVLNGSEDDHFLTHPARMAGTTQLIPLAPSSSDHEQKVPVVLDIPDKDGGSIPIRTRQLHQHSIPTI</sequence>
<evidence type="ECO:0000313" key="2">
    <source>
        <dbReference type="EMBL" id="CAK9316901.1"/>
    </source>
</evidence>
<name>A0ABP0YBF6_9ROSI</name>